<name>A0A6A3X9U3_9STRA</name>
<comment type="caution">
    <text evidence="1">The sequence shown here is derived from an EMBL/GenBank/DDBJ whole genome shotgun (WGS) entry which is preliminary data.</text>
</comment>
<proteinExistence type="predicted"/>
<evidence type="ECO:0000313" key="2">
    <source>
        <dbReference type="Proteomes" id="UP000440367"/>
    </source>
</evidence>
<evidence type="ECO:0000313" key="1">
    <source>
        <dbReference type="EMBL" id="KAE9194820.1"/>
    </source>
</evidence>
<gene>
    <name evidence="1" type="ORF">PF002_g23488</name>
</gene>
<accession>A0A6A3X9U3</accession>
<sequence length="224" mass="25033">MKWMRDRREYEAKLRARCRVSGEDYDAVVDSVVDAFESDLLDVFCDLKLHPPLKDIAEGVLLAKMKSIVDSVKNSTLPDIKALFKKELKMNMGESDVAARLLDYLEGLTAHRGLLRGHAGPRQGDQVAAVTKVRQASRSHRPLKYLYRLDVDCPARSIGVGLVAHPAIVKMIAVLKQQQAESCQRTPCQILGHDEDEDADEQVLGMVIPKHLVDEPGRRRPGKS</sequence>
<dbReference type="AlphaFoldDB" id="A0A6A3X9U3"/>
<reference evidence="1 2" key="1">
    <citation type="submission" date="2018-08" db="EMBL/GenBank/DDBJ databases">
        <title>Genomic investigation of the strawberry pathogen Phytophthora fragariae indicates pathogenicity is determined by transcriptional variation in three key races.</title>
        <authorList>
            <person name="Adams T.M."/>
            <person name="Armitage A.D."/>
            <person name="Sobczyk M.K."/>
            <person name="Bates H.J."/>
            <person name="Dunwell J.M."/>
            <person name="Nellist C.F."/>
            <person name="Harrison R.J."/>
        </authorList>
    </citation>
    <scope>NUCLEOTIDE SEQUENCE [LARGE SCALE GENOMIC DNA]</scope>
    <source>
        <strain evidence="1 2">BC-1</strain>
    </source>
</reference>
<organism evidence="1 2">
    <name type="scientific">Phytophthora fragariae</name>
    <dbReference type="NCBI Taxonomy" id="53985"/>
    <lineage>
        <taxon>Eukaryota</taxon>
        <taxon>Sar</taxon>
        <taxon>Stramenopiles</taxon>
        <taxon>Oomycota</taxon>
        <taxon>Peronosporomycetes</taxon>
        <taxon>Peronosporales</taxon>
        <taxon>Peronosporaceae</taxon>
        <taxon>Phytophthora</taxon>
    </lineage>
</organism>
<protein>
    <submittedName>
        <fullName evidence="1">Uncharacterized protein</fullName>
    </submittedName>
</protein>
<dbReference type="Proteomes" id="UP000440367">
    <property type="component" value="Unassembled WGS sequence"/>
</dbReference>
<dbReference type="EMBL" id="QXGD01002027">
    <property type="protein sequence ID" value="KAE9194820.1"/>
    <property type="molecule type" value="Genomic_DNA"/>
</dbReference>